<keyword evidence="4 6" id="KW-0560">Oxidoreductase</keyword>
<dbReference type="InterPro" id="IPR036291">
    <property type="entry name" value="NAD(P)-bd_dom_sf"/>
</dbReference>
<dbReference type="AlphaFoldDB" id="A0A089NE76"/>
<comment type="catalytic activity">
    <reaction evidence="6">
        <text>L-proline + NADP(+) = (S)-1-pyrroline-5-carboxylate + NADPH + 2 H(+)</text>
        <dbReference type="Rhea" id="RHEA:14109"/>
        <dbReference type="ChEBI" id="CHEBI:15378"/>
        <dbReference type="ChEBI" id="CHEBI:17388"/>
        <dbReference type="ChEBI" id="CHEBI:57783"/>
        <dbReference type="ChEBI" id="CHEBI:58349"/>
        <dbReference type="ChEBI" id="CHEBI:60039"/>
        <dbReference type="EC" id="1.5.1.2"/>
    </reaction>
</comment>
<dbReference type="PANTHER" id="PTHR11645:SF0">
    <property type="entry name" value="PYRROLINE-5-CARBOXYLATE REDUCTASE 3"/>
    <property type="match status" value="1"/>
</dbReference>
<evidence type="ECO:0000256" key="6">
    <source>
        <dbReference type="HAMAP-Rule" id="MF_01925"/>
    </source>
</evidence>
<dbReference type="InterPro" id="IPR008927">
    <property type="entry name" value="6-PGluconate_DH-like_C_sf"/>
</dbReference>
<name>A0A089NE76_9BACL</name>
<dbReference type="GO" id="GO:0055129">
    <property type="term" value="P:L-proline biosynthetic process"/>
    <property type="evidence" value="ECO:0007669"/>
    <property type="project" value="UniProtKB-UniRule"/>
</dbReference>
<dbReference type="SUPFAM" id="SSF51735">
    <property type="entry name" value="NAD(P)-binding Rossmann-fold domains"/>
    <property type="match status" value="1"/>
</dbReference>
<feature type="binding site" evidence="8">
    <location>
        <begin position="9"/>
        <end position="14"/>
    </location>
    <ligand>
        <name>NADP(+)</name>
        <dbReference type="ChEBI" id="CHEBI:58349"/>
    </ligand>
</feature>
<dbReference type="EMBL" id="CP009287">
    <property type="protein sequence ID" value="AIQ67294.1"/>
    <property type="molecule type" value="Genomic_DNA"/>
</dbReference>
<dbReference type="NCBIfam" id="TIGR00112">
    <property type="entry name" value="proC"/>
    <property type="match status" value="1"/>
</dbReference>
<evidence type="ECO:0000259" key="10">
    <source>
        <dbReference type="Pfam" id="PF14748"/>
    </source>
</evidence>
<keyword evidence="12" id="KW-1185">Reference proteome</keyword>
<organism evidence="11 12">
    <name type="scientific">Paenibacillus graminis</name>
    <dbReference type="NCBI Taxonomy" id="189425"/>
    <lineage>
        <taxon>Bacteria</taxon>
        <taxon>Bacillati</taxon>
        <taxon>Bacillota</taxon>
        <taxon>Bacilli</taxon>
        <taxon>Bacillales</taxon>
        <taxon>Paenibacillaceae</taxon>
        <taxon>Paenibacillus</taxon>
    </lineage>
</organism>
<evidence type="ECO:0000256" key="7">
    <source>
        <dbReference type="NCBIfam" id="TIGR00112"/>
    </source>
</evidence>
<evidence type="ECO:0000256" key="5">
    <source>
        <dbReference type="ARBA" id="ARBA00058118"/>
    </source>
</evidence>
<feature type="domain" description="Pyrroline-5-carboxylate reductase dimerisation" evidence="10">
    <location>
        <begin position="163"/>
        <end position="267"/>
    </location>
</feature>
<gene>
    <name evidence="6" type="primary">proC</name>
    <name evidence="11" type="ORF">PGRAT_06295</name>
</gene>
<dbReference type="PANTHER" id="PTHR11645">
    <property type="entry name" value="PYRROLINE-5-CARBOXYLATE REDUCTASE"/>
    <property type="match status" value="1"/>
</dbReference>
<evidence type="ECO:0000256" key="3">
    <source>
        <dbReference type="ARBA" id="ARBA00022857"/>
    </source>
</evidence>
<dbReference type="HAMAP" id="MF_01925">
    <property type="entry name" value="P5C_reductase"/>
    <property type="match status" value="1"/>
</dbReference>
<dbReference type="EC" id="1.5.1.2" evidence="6 7"/>
<protein>
    <recommendedName>
        <fullName evidence="6 7">Pyrroline-5-carboxylate reductase</fullName>
        <shortName evidence="6">P5C reductase</shortName>
        <shortName evidence="6">P5CR</shortName>
        <ecNumber evidence="6 7">1.5.1.2</ecNumber>
    </recommendedName>
    <alternativeName>
        <fullName evidence="6">PCA reductase</fullName>
    </alternativeName>
</protein>
<dbReference type="InterPro" id="IPR029036">
    <property type="entry name" value="P5CR_dimer"/>
</dbReference>
<dbReference type="Pfam" id="PF14748">
    <property type="entry name" value="P5CR_dimer"/>
    <property type="match status" value="1"/>
</dbReference>
<evidence type="ECO:0000256" key="4">
    <source>
        <dbReference type="ARBA" id="ARBA00023002"/>
    </source>
</evidence>
<dbReference type="GO" id="GO:0005737">
    <property type="term" value="C:cytoplasm"/>
    <property type="evidence" value="ECO:0007669"/>
    <property type="project" value="UniProtKB-SubCell"/>
</dbReference>
<dbReference type="GO" id="GO:0004735">
    <property type="term" value="F:pyrroline-5-carboxylate reductase activity"/>
    <property type="evidence" value="ECO:0007669"/>
    <property type="project" value="UniProtKB-UniRule"/>
</dbReference>
<keyword evidence="6" id="KW-0028">Amino-acid biosynthesis</keyword>
<dbReference type="FunFam" id="1.10.3730.10:FF:000001">
    <property type="entry name" value="Pyrroline-5-carboxylate reductase"/>
    <property type="match status" value="1"/>
</dbReference>
<dbReference type="Gene3D" id="1.10.3730.10">
    <property type="entry name" value="ProC C-terminal domain-like"/>
    <property type="match status" value="1"/>
</dbReference>
<dbReference type="Gene3D" id="3.40.50.720">
    <property type="entry name" value="NAD(P)-binding Rossmann-like Domain"/>
    <property type="match status" value="1"/>
</dbReference>
<proteinExistence type="inferred from homology"/>
<dbReference type="InterPro" id="IPR028939">
    <property type="entry name" value="P5C_Rdtase_cat_N"/>
</dbReference>
<dbReference type="eggNOG" id="COG0345">
    <property type="taxonomic scope" value="Bacteria"/>
</dbReference>
<dbReference type="RefSeq" id="WP_025704086.1">
    <property type="nucleotide sequence ID" value="NZ_CP009287.1"/>
</dbReference>
<dbReference type="Pfam" id="PF03807">
    <property type="entry name" value="F420_oxidored"/>
    <property type="match status" value="1"/>
</dbReference>
<comment type="catalytic activity">
    <reaction evidence="6">
        <text>L-proline + NAD(+) = (S)-1-pyrroline-5-carboxylate + NADH + 2 H(+)</text>
        <dbReference type="Rhea" id="RHEA:14105"/>
        <dbReference type="ChEBI" id="CHEBI:15378"/>
        <dbReference type="ChEBI" id="CHEBI:17388"/>
        <dbReference type="ChEBI" id="CHEBI:57540"/>
        <dbReference type="ChEBI" id="CHEBI:57945"/>
        <dbReference type="ChEBI" id="CHEBI:60039"/>
        <dbReference type="EC" id="1.5.1.2"/>
    </reaction>
</comment>
<dbReference type="HOGENOM" id="CLU_042344_3_1_9"/>
<evidence type="ECO:0000259" key="9">
    <source>
        <dbReference type="Pfam" id="PF03807"/>
    </source>
</evidence>
<dbReference type="InterPro" id="IPR000304">
    <property type="entry name" value="Pyrroline-COOH_reductase"/>
</dbReference>
<keyword evidence="3 6" id="KW-0521">NADP</keyword>
<accession>A0A089NE76</accession>
<comment type="subcellular location">
    <subcellularLocation>
        <location evidence="6">Cytoplasm</location>
    </subcellularLocation>
</comment>
<dbReference type="Proteomes" id="UP000029500">
    <property type="component" value="Chromosome"/>
</dbReference>
<evidence type="ECO:0000256" key="1">
    <source>
        <dbReference type="ARBA" id="ARBA00005525"/>
    </source>
</evidence>
<evidence type="ECO:0000256" key="8">
    <source>
        <dbReference type="PIRSR" id="PIRSR000193-1"/>
    </source>
</evidence>
<dbReference type="KEGG" id="pgm:PGRAT_06295"/>
<reference evidence="11 12" key="1">
    <citation type="submission" date="2014-08" db="EMBL/GenBank/DDBJ databases">
        <title>Comparative genomics of the Paenibacillus odorifer group.</title>
        <authorList>
            <person name="den Bakker H.C."/>
            <person name="Tsai Y.-C."/>
            <person name="Martin N."/>
            <person name="Korlach J."/>
            <person name="Wiedmann M."/>
        </authorList>
    </citation>
    <scope>NUCLEOTIDE SEQUENCE [LARGE SCALE GENOMIC DNA]</scope>
    <source>
        <strain evidence="11 12">DSM 15220</strain>
    </source>
</reference>
<comment type="similarity">
    <text evidence="1 6">Belongs to the pyrroline-5-carboxylate reductase family.</text>
</comment>
<dbReference type="OrthoDB" id="9805754at2"/>
<feature type="domain" description="Pyrroline-5-carboxylate reductase catalytic N-terminal" evidence="9">
    <location>
        <begin position="5"/>
        <end position="103"/>
    </location>
</feature>
<evidence type="ECO:0000313" key="11">
    <source>
        <dbReference type="EMBL" id="AIQ67294.1"/>
    </source>
</evidence>
<comment type="pathway">
    <text evidence="6">Amino-acid biosynthesis; L-proline biosynthesis; L-proline from L-glutamate 5-semialdehyde: step 1/1.</text>
</comment>
<comment type="function">
    <text evidence="5 6">Catalyzes the reduction of 1-pyrroline-5-carboxylate (PCA) to L-proline.</text>
</comment>
<dbReference type="SUPFAM" id="SSF48179">
    <property type="entry name" value="6-phosphogluconate dehydrogenase C-terminal domain-like"/>
    <property type="match status" value="1"/>
</dbReference>
<keyword evidence="6" id="KW-0963">Cytoplasm</keyword>
<dbReference type="STRING" id="189425.PGRAT_06295"/>
<dbReference type="UniPathway" id="UPA00098">
    <property type="reaction ID" value="UER00361"/>
</dbReference>
<sequence>MAAKRIHFIGGGQMAEAIIRALISKGPYEAAQISVADVNEERSLYLKHTYGVRAAVSEAQEVLLAEAELIVIAVRPQDDLAAVGRFISAHAAGQAAVLSIVAGVSIARLGGYAGAERPIIRVIPNTLTDTGLGYSGAALNGFADKAQVDGFLNAFGKVLYLEEGQIDIFTGYGVAGPNYVYYFIESLADAGVLAGLPREQAWQVALENVEGAVAMLRHSGKHPRQLLDINNSPGGVGIHALYELNNSDFAAGLQRSVKAAVKRTTELGQVHS</sequence>
<keyword evidence="2 6" id="KW-0641">Proline biosynthesis</keyword>
<evidence type="ECO:0000256" key="2">
    <source>
        <dbReference type="ARBA" id="ARBA00022650"/>
    </source>
</evidence>
<evidence type="ECO:0000313" key="12">
    <source>
        <dbReference type="Proteomes" id="UP000029500"/>
    </source>
</evidence>
<dbReference type="PIRSF" id="PIRSF000193">
    <property type="entry name" value="Pyrrol-5-carb_rd"/>
    <property type="match status" value="1"/>
</dbReference>
<feature type="binding site" evidence="8">
    <location>
        <begin position="73"/>
        <end position="76"/>
    </location>
    <ligand>
        <name>NADP(+)</name>
        <dbReference type="ChEBI" id="CHEBI:58349"/>
    </ligand>
</feature>